<gene>
    <name evidence="3" type="ORF">AV926_04390</name>
</gene>
<proteinExistence type="predicted"/>
<dbReference type="InterPro" id="IPR006311">
    <property type="entry name" value="TAT_signal"/>
</dbReference>
<feature type="chain" id="PRO_5007827204" evidence="1">
    <location>
        <begin position="30"/>
        <end position="448"/>
    </location>
</feature>
<dbReference type="InterPro" id="IPR013108">
    <property type="entry name" value="Amidohydro_3"/>
</dbReference>
<dbReference type="RefSeq" id="WP_038987776.1">
    <property type="nucleotide sequence ID" value="NZ_JWJO01000064.1"/>
</dbReference>
<feature type="domain" description="Amidohydrolase 3" evidence="2">
    <location>
        <begin position="196"/>
        <end position="442"/>
    </location>
</feature>
<keyword evidence="4" id="KW-1185">Reference proteome</keyword>
<dbReference type="Pfam" id="PF07969">
    <property type="entry name" value="Amidohydro_3"/>
    <property type="match status" value="1"/>
</dbReference>
<comment type="caution">
    <text evidence="3">The sequence shown here is derived from an EMBL/GenBank/DDBJ whole genome shotgun (WGS) entry which is preliminary data.</text>
</comment>
<accession>A0A161SM34</accession>
<dbReference type="PANTHER" id="PTHR32027:SF9">
    <property type="entry name" value="BLL3847 PROTEIN"/>
    <property type="match status" value="1"/>
</dbReference>
<dbReference type="InterPro" id="IPR052349">
    <property type="entry name" value="Metallo-hydrolase_Enzymes"/>
</dbReference>
<reference evidence="3 4" key="1">
    <citation type="submission" date="2016-01" db="EMBL/GenBank/DDBJ databases">
        <title>Whole genome sequencing of Myroides marinus L41.</title>
        <authorList>
            <person name="Hong K.W."/>
        </authorList>
    </citation>
    <scope>NUCLEOTIDE SEQUENCE [LARGE SCALE GENOMIC DNA]</scope>
    <source>
        <strain evidence="3 4">L41</strain>
    </source>
</reference>
<evidence type="ECO:0000256" key="1">
    <source>
        <dbReference type="SAM" id="SignalP"/>
    </source>
</evidence>
<protein>
    <submittedName>
        <fullName evidence="3">Deaminase</fullName>
    </submittedName>
</protein>
<keyword evidence="1" id="KW-0732">Signal</keyword>
<sequence>MINRKQFLGMTAAAAGGLFLPSISSEAKASNTRTYGKINELVLTNVLLETGFDYNAQGQVWRTKTELFEIYIANGLIVSIEKNGNTKADNVLRVDMRGMLMLPGFRDMHIHIDKTFYGERWYGDPKPGRSVKDMIDLERKILPDLLVRSVEKAEMAIDLMNSQGTYFARCQTNIDPTSGLKSLENLKIALDNKKNVMGSEIVAFPQHGILYSDSEGLLREAAQMGIDYIGGLDPTTVDANMEKSLDVMVQIALDYNKGIDIHLHEGAKTGIPAIKHILKHVEANKALQGRTFISHGFALGQIEPKELDELSEQMSANGVGVISTVPLGRSMMPIPTFYKHNVSVMTGTDSIIDHWQPFGSCDMLEKAKHCAELYGWTDEFRLSRALQIATKDQVLPLNEKGERQWPKVGESADFVFVKASCSAEAVARTPVREATFYKGKKVYSRGNV</sequence>
<dbReference type="NCBIfam" id="NF005312">
    <property type="entry name" value="PRK06846.1"/>
    <property type="match status" value="1"/>
</dbReference>
<dbReference type="SUPFAM" id="SSF51556">
    <property type="entry name" value="Metallo-dependent hydrolases"/>
    <property type="match status" value="1"/>
</dbReference>
<dbReference type="InterPro" id="IPR011059">
    <property type="entry name" value="Metal-dep_hydrolase_composite"/>
</dbReference>
<dbReference type="CDD" id="cd01293">
    <property type="entry name" value="Bact_CD"/>
    <property type="match status" value="1"/>
</dbReference>
<dbReference type="AlphaFoldDB" id="A0A161SM34"/>
<evidence type="ECO:0000313" key="4">
    <source>
        <dbReference type="Proteomes" id="UP000076630"/>
    </source>
</evidence>
<evidence type="ECO:0000313" key="3">
    <source>
        <dbReference type="EMBL" id="KZE83626.1"/>
    </source>
</evidence>
<dbReference type="OrthoDB" id="9815027at2"/>
<dbReference type="PANTHER" id="PTHR32027">
    <property type="entry name" value="CYTOSINE DEAMINASE"/>
    <property type="match status" value="1"/>
</dbReference>
<evidence type="ECO:0000259" key="2">
    <source>
        <dbReference type="Pfam" id="PF07969"/>
    </source>
</evidence>
<name>A0A161SM34_9FLAO</name>
<organism evidence="3 4">
    <name type="scientific">Myroides marinus</name>
    <dbReference type="NCBI Taxonomy" id="703342"/>
    <lineage>
        <taxon>Bacteria</taxon>
        <taxon>Pseudomonadati</taxon>
        <taxon>Bacteroidota</taxon>
        <taxon>Flavobacteriia</taxon>
        <taxon>Flavobacteriales</taxon>
        <taxon>Flavobacteriaceae</taxon>
        <taxon>Myroides</taxon>
    </lineage>
</organism>
<dbReference type="GO" id="GO:0016814">
    <property type="term" value="F:hydrolase activity, acting on carbon-nitrogen (but not peptide) bonds, in cyclic amidines"/>
    <property type="evidence" value="ECO:0007669"/>
    <property type="project" value="TreeGrafter"/>
</dbReference>
<dbReference type="Proteomes" id="UP000076630">
    <property type="component" value="Unassembled WGS sequence"/>
</dbReference>
<dbReference type="SUPFAM" id="SSF51338">
    <property type="entry name" value="Composite domain of metallo-dependent hydrolases"/>
    <property type="match status" value="1"/>
</dbReference>
<dbReference type="InterPro" id="IPR032466">
    <property type="entry name" value="Metal_Hydrolase"/>
</dbReference>
<dbReference type="EMBL" id="LQNU01000037">
    <property type="protein sequence ID" value="KZE83626.1"/>
    <property type="molecule type" value="Genomic_DNA"/>
</dbReference>
<dbReference type="PROSITE" id="PS51318">
    <property type="entry name" value="TAT"/>
    <property type="match status" value="1"/>
</dbReference>
<feature type="signal peptide" evidence="1">
    <location>
        <begin position="1"/>
        <end position="29"/>
    </location>
</feature>
<dbReference type="Gene3D" id="3.20.20.140">
    <property type="entry name" value="Metal-dependent hydrolases"/>
    <property type="match status" value="1"/>
</dbReference>
<dbReference type="Gene3D" id="2.30.40.10">
    <property type="entry name" value="Urease, subunit C, domain 1"/>
    <property type="match status" value="1"/>
</dbReference>